<keyword evidence="5" id="KW-1185">Reference proteome</keyword>
<dbReference type="RefSeq" id="WP_198163515.1">
    <property type="nucleotide sequence ID" value="NZ_CP014504.1"/>
</dbReference>
<name>A0A127VDY7_9SPHI</name>
<evidence type="ECO:0000256" key="1">
    <source>
        <dbReference type="SAM" id="Phobius"/>
    </source>
</evidence>
<dbReference type="InterPro" id="IPR012373">
    <property type="entry name" value="Ferrdict_sens_TM"/>
</dbReference>
<feature type="transmembrane region" description="Helical" evidence="1">
    <location>
        <begin position="96"/>
        <end position="114"/>
    </location>
</feature>
<reference evidence="4 5" key="1">
    <citation type="submission" date="2016-03" db="EMBL/GenBank/DDBJ databases">
        <title>Complete genome sequence of Pedobacter cryoconitis PAMC 27485.</title>
        <authorList>
            <person name="Lee J."/>
            <person name="Kim O.-S."/>
        </authorList>
    </citation>
    <scope>NUCLEOTIDE SEQUENCE [LARGE SCALE GENOMIC DNA]</scope>
    <source>
        <strain evidence="4 5">PAMC 27485</strain>
    </source>
</reference>
<dbReference type="GO" id="GO:0016989">
    <property type="term" value="F:sigma factor antagonist activity"/>
    <property type="evidence" value="ECO:0007669"/>
    <property type="project" value="TreeGrafter"/>
</dbReference>
<dbReference type="PANTHER" id="PTHR30273">
    <property type="entry name" value="PERIPLASMIC SIGNAL SENSOR AND SIGMA FACTOR ACTIVATOR FECR-RELATED"/>
    <property type="match status" value="1"/>
</dbReference>
<feature type="domain" description="Protein FecR C-terminal" evidence="3">
    <location>
        <begin position="324"/>
        <end position="392"/>
    </location>
</feature>
<evidence type="ECO:0000313" key="5">
    <source>
        <dbReference type="Proteomes" id="UP000071561"/>
    </source>
</evidence>
<protein>
    <submittedName>
        <fullName evidence="4">Putative anti-sigma factor</fullName>
    </submittedName>
</protein>
<sequence length="394" mass="44359">MLEKEFYISTLITSELNGSLDPAGNDELQNWKNSSSEHLEFYDRLIAKEYFLQEFQNFNQIETDHIWQLTRSGLKDSLNVKTTDASVRRIKIWPRIAALAATAAALVVCIYFFSGNRHANLSQIDYAKRYPYVKPGKSGSTITLSSGKVIRLSDHQKGLVIGSSRLAYTDGSVVTADGASNLKDETLTATTTKGQTYIFTLPDGTKVWLNADSKISFAQFFKHKTRKVFLEGEAYFEVAKDKLHPFIVANKNQQIEVLGTHFNVNSYKDEPGIATTLLEGSVKIKVGNGQKIIRPGEQALNRLGIISVRKTDLASVLDWKNGDFYLNHVEFKTAMRKIARWYNMEVIYDASVPDNMELGGWVSRNNQLSTVLKSIESAVSVTFRVEGRKIFVMR</sequence>
<evidence type="ECO:0000313" key="4">
    <source>
        <dbReference type="EMBL" id="AMP99505.1"/>
    </source>
</evidence>
<dbReference type="AlphaFoldDB" id="A0A127VDY7"/>
<gene>
    <name evidence="4" type="ORF">AY601_2617</name>
</gene>
<evidence type="ECO:0000259" key="2">
    <source>
        <dbReference type="Pfam" id="PF04773"/>
    </source>
</evidence>
<keyword evidence="1" id="KW-0812">Transmembrane</keyword>
<dbReference type="KEGG" id="pcm:AY601_2617"/>
<dbReference type="PANTHER" id="PTHR30273:SF2">
    <property type="entry name" value="PROTEIN FECR"/>
    <property type="match status" value="1"/>
</dbReference>
<dbReference type="Gene3D" id="3.55.50.30">
    <property type="match status" value="1"/>
</dbReference>
<feature type="domain" description="FecR protein" evidence="2">
    <location>
        <begin position="190"/>
        <end position="283"/>
    </location>
</feature>
<dbReference type="InterPro" id="IPR006860">
    <property type="entry name" value="FecR"/>
</dbReference>
<accession>A0A127VDY7</accession>
<dbReference type="Pfam" id="PF16344">
    <property type="entry name" value="FecR_C"/>
    <property type="match status" value="1"/>
</dbReference>
<dbReference type="PATRIC" id="fig|188932.3.peg.2728"/>
<dbReference type="Gene3D" id="2.60.120.1440">
    <property type="match status" value="1"/>
</dbReference>
<keyword evidence="1" id="KW-1133">Transmembrane helix</keyword>
<dbReference type="InterPro" id="IPR032508">
    <property type="entry name" value="FecR_C"/>
</dbReference>
<dbReference type="EMBL" id="CP014504">
    <property type="protein sequence ID" value="AMP99505.1"/>
    <property type="molecule type" value="Genomic_DNA"/>
</dbReference>
<evidence type="ECO:0000259" key="3">
    <source>
        <dbReference type="Pfam" id="PF16344"/>
    </source>
</evidence>
<dbReference type="Proteomes" id="UP000071561">
    <property type="component" value="Chromosome"/>
</dbReference>
<organism evidence="4 5">
    <name type="scientific">Pedobacter cryoconitis</name>
    <dbReference type="NCBI Taxonomy" id="188932"/>
    <lineage>
        <taxon>Bacteria</taxon>
        <taxon>Pseudomonadati</taxon>
        <taxon>Bacteroidota</taxon>
        <taxon>Sphingobacteriia</taxon>
        <taxon>Sphingobacteriales</taxon>
        <taxon>Sphingobacteriaceae</taxon>
        <taxon>Pedobacter</taxon>
    </lineage>
</organism>
<proteinExistence type="predicted"/>
<dbReference type="Pfam" id="PF04773">
    <property type="entry name" value="FecR"/>
    <property type="match status" value="1"/>
</dbReference>
<keyword evidence="1" id="KW-0472">Membrane</keyword>